<protein>
    <submittedName>
        <fullName evidence="8">Twin-arginine translocation pathway signal protein</fullName>
    </submittedName>
</protein>
<keyword evidence="3" id="KW-0479">Metal-binding</keyword>
<keyword evidence="9" id="KW-1185">Reference proteome</keyword>
<dbReference type="GO" id="GO:0005506">
    <property type="term" value="F:iron ion binding"/>
    <property type="evidence" value="ECO:0007669"/>
    <property type="project" value="InterPro"/>
</dbReference>
<dbReference type="InterPro" id="IPR051233">
    <property type="entry name" value="Desulfoferrodoxin_SOR"/>
</dbReference>
<organism evidence="8 9">
    <name type="scientific">Sulfurovum indicum</name>
    <dbReference type="NCBI Taxonomy" id="2779528"/>
    <lineage>
        <taxon>Bacteria</taxon>
        <taxon>Pseudomonadati</taxon>
        <taxon>Campylobacterota</taxon>
        <taxon>Epsilonproteobacteria</taxon>
        <taxon>Campylobacterales</taxon>
        <taxon>Sulfurovaceae</taxon>
        <taxon>Sulfurovum</taxon>
    </lineage>
</organism>
<dbReference type="RefSeq" id="WP_197547926.1">
    <property type="nucleotide sequence ID" value="NZ_CP063164.1"/>
</dbReference>
<comment type="similarity">
    <text evidence="1">Belongs to the desulfoferrodoxin family.</text>
</comment>
<evidence type="ECO:0000313" key="9">
    <source>
        <dbReference type="Proteomes" id="UP000595074"/>
    </source>
</evidence>
<dbReference type="Gene3D" id="2.60.40.730">
    <property type="entry name" value="SOR catalytic domain"/>
    <property type="match status" value="1"/>
</dbReference>
<evidence type="ECO:0000256" key="5">
    <source>
        <dbReference type="ARBA" id="ARBA00023004"/>
    </source>
</evidence>
<evidence type="ECO:0000256" key="2">
    <source>
        <dbReference type="ARBA" id="ARBA00022448"/>
    </source>
</evidence>
<dbReference type="EMBL" id="CP063164">
    <property type="protein sequence ID" value="QOR61253.1"/>
    <property type="molecule type" value="Genomic_DNA"/>
</dbReference>
<evidence type="ECO:0000256" key="1">
    <source>
        <dbReference type="ARBA" id="ARBA00005941"/>
    </source>
</evidence>
<gene>
    <name evidence="8" type="ORF">IMZ28_07280</name>
</gene>
<dbReference type="InterPro" id="IPR036073">
    <property type="entry name" value="Desulfoferrodoxin_Fe-bd_dom_sf"/>
</dbReference>
<keyword evidence="6" id="KW-0732">Signal</keyword>
<feature type="signal peptide" evidence="6">
    <location>
        <begin position="1"/>
        <end position="21"/>
    </location>
</feature>
<accession>A0A7M1S1B0</accession>
<sequence length="140" mass="15669">MKRRTAIKLSLISLASSYAMAYDKSKIVNTIKMKKKDPEKPEKGELKHTPDITVGEVDAKGYISVEVNVGQEGIIHPSTEDHWIYKIELYANGEKVAQVDLEPSISRGYLATKVKKNGLNELRAISCCNLHGDWENVLKV</sequence>
<evidence type="ECO:0000256" key="4">
    <source>
        <dbReference type="ARBA" id="ARBA00022982"/>
    </source>
</evidence>
<dbReference type="PANTHER" id="PTHR36541">
    <property type="entry name" value="SUPEROXIDE REDUCTASE-RELATED"/>
    <property type="match status" value="1"/>
</dbReference>
<evidence type="ECO:0000256" key="3">
    <source>
        <dbReference type="ARBA" id="ARBA00022723"/>
    </source>
</evidence>
<dbReference type="AlphaFoldDB" id="A0A7M1S1B0"/>
<name>A0A7M1S1B0_9BACT</name>
<dbReference type="SUPFAM" id="SSF49367">
    <property type="entry name" value="Superoxide reductase-like"/>
    <property type="match status" value="1"/>
</dbReference>
<feature type="domain" description="Desulfoferrodoxin ferrous iron-binding" evidence="7">
    <location>
        <begin position="44"/>
        <end position="136"/>
    </location>
</feature>
<keyword evidence="2" id="KW-0813">Transport</keyword>
<reference evidence="8 9" key="1">
    <citation type="submission" date="2020-10" db="EMBL/GenBank/DDBJ databases">
        <title>The genome of sulfurovum sp.</title>
        <authorList>
            <person name="Xie S."/>
            <person name="Shao Z."/>
            <person name="Jiang L."/>
        </authorList>
    </citation>
    <scope>NUCLEOTIDE SEQUENCE [LARGE SCALE GENOMIC DNA]</scope>
    <source>
        <strain evidence="8 9">ST-419</strain>
    </source>
</reference>
<keyword evidence="5" id="KW-0408">Iron</keyword>
<dbReference type="InterPro" id="IPR002742">
    <property type="entry name" value="Desulfoferrodoxin_Fe-bd_dom"/>
</dbReference>
<evidence type="ECO:0000259" key="7">
    <source>
        <dbReference type="Pfam" id="PF01880"/>
    </source>
</evidence>
<dbReference type="Pfam" id="PF01880">
    <property type="entry name" value="Desulfoferrodox"/>
    <property type="match status" value="1"/>
</dbReference>
<dbReference type="PANTHER" id="PTHR36541:SF1">
    <property type="entry name" value="SUPEROXIDE REDUCTASE-RELATED"/>
    <property type="match status" value="1"/>
</dbReference>
<dbReference type="KEGG" id="sinu:IMZ28_07280"/>
<dbReference type="GO" id="GO:0016491">
    <property type="term" value="F:oxidoreductase activity"/>
    <property type="evidence" value="ECO:0007669"/>
    <property type="project" value="InterPro"/>
</dbReference>
<feature type="chain" id="PRO_5029892586" evidence="6">
    <location>
        <begin position="22"/>
        <end position="140"/>
    </location>
</feature>
<evidence type="ECO:0000313" key="8">
    <source>
        <dbReference type="EMBL" id="QOR61253.1"/>
    </source>
</evidence>
<proteinExistence type="inferred from homology"/>
<evidence type="ECO:0000256" key="6">
    <source>
        <dbReference type="SAM" id="SignalP"/>
    </source>
</evidence>
<dbReference type="Proteomes" id="UP000595074">
    <property type="component" value="Chromosome"/>
</dbReference>
<keyword evidence="4" id="KW-0249">Electron transport</keyword>